<dbReference type="Proteomes" id="UP001428341">
    <property type="component" value="Unassembled WGS sequence"/>
</dbReference>
<name>A0AAP0QNV1_9ROSI</name>
<comment type="caution">
    <text evidence="1">The sequence shown here is derived from an EMBL/GenBank/DDBJ whole genome shotgun (WGS) entry which is preliminary data.</text>
</comment>
<dbReference type="EMBL" id="JBCGBO010000005">
    <property type="protein sequence ID" value="KAK9202251.1"/>
    <property type="molecule type" value="Genomic_DNA"/>
</dbReference>
<proteinExistence type="predicted"/>
<sequence length="81" mass="9086">MQFQRRGMESQKCLRAALCYTLGIVTTTPTARSFASPRESISPGTASYAGNILRLISLARLMIVFVKYEDSFHYKSLFPSC</sequence>
<organism evidence="1 2">
    <name type="scientific">Citrus x changshan-huyou</name>
    <dbReference type="NCBI Taxonomy" id="2935761"/>
    <lineage>
        <taxon>Eukaryota</taxon>
        <taxon>Viridiplantae</taxon>
        <taxon>Streptophyta</taxon>
        <taxon>Embryophyta</taxon>
        <taxon>Tracheophyta</taxon>
        <taxon>Spermatophyta</taxon>
        <taxon>Magnoliopsida</taxon>
        <taxon>eudicotyledons</taxon>
        <taxon>Gunneridae</taxon>
        <taxon>Pentapetalae</taxon>
        <taxon>rosids</taxon>
        <taxon>malvids</taxon>
        <taxon>Sapindales</taxon>
        <taxon>Rutaceae</taxon>
        <taxon>Aurantioideae</taxon>
        <taxon>Citrus</taxon>
    </lineage>
</organism>
<dbReference type="AlphaFoldDB" id="A0AAP0QNV1"/>
<gene>
    <name evidence="1" type="ORF">WN944_017461</name>
</gene>
<protein>
    <submittedName>
        <fullName evidence="1">Uncharacterized protein</fullName>
    </submittedName>
</protein>
<evidence type="ECO:0000313" key="1">
    <source>
        <dbReference type="EMBL" id="KAK9202251.1"/>
    </source>
</evidence>
<accession>A0AAP0QNV1</accession>
<reference evidence="1 2" key="1">
    <citation type="submission" date="2024-05" db="EMBL/GenBank/DDBJ databases">
        <title>Haplotype-resolved chromosome-level genome assembly of Huyou (Citrus changshanensis).</title>
        <authorList>
            <person name="Miao C."/>
            <person name="Chen W."/>
            <person name="Wu Y."/>
            <person name="Wang L."/>
            <person name="Zhao S."/>
            <person name="Grierson D."/>
            <person name="Xu C."/>
            <person name="Chen K."/>
        </authorList>
    </citation>
    <scope>NUCLEOTIDE SEQUENCE [LARGE SCALE GENOMIC DNA]</scope>
    <source>
        <strain evidence="1">01-14</strain>
        <tissue evidence="1">Leaf</tissue>
    </source>
</reference>
<keyword evidence="2" id="KW-1185">Reference proteome</keyword>
<evidence type="ECO:0000313" key="2">
    <source>
        <dbReference type="Proteomes" id="UP001428341"/>
    </source>
</evidence>